<accession>A0A841K1V0</accession>
<evidence type="ECO:0000313" key="3">
    <source>
        <dbReference type="Proteomes" id="UP000538666"/>
    </source>
</evidence>
<keyword evidence="3" id="KW-1185">Reference proteome</keyword>
<dbReference type="Pfam" id="PF18914">
    <property type="entry name" value="DUF5666"/>
    <property type="match status" value="1"/>
</dbReference>
<dbReference type="Proteomes" id="UP000538666">
    <property type="component" value="Unassembled WGS sequence"/>
</dbReference>
<feature type="domain" description="DUF5666" evidence="1">
    <location>
        <begin position="41"/>
        <end position="115"/>
    </location>
</feature>
<dbReference type="OrthoDB" id="118296at2"/>
<evidence type="ECO:0000313" key="2">
    <source>
        <dbReference type="EMBL" id="MBB6144628.1"/>
    </source>
</evidence>
<dbReference type="InterPro" id="IPR043724">
    <property type="entry name" value="DUF5666"/>
</dbReference>
<name>A0A841K1V0_9BACT</name>
<reference evidence="2 3" key="1">
    <citation type="submission" date="2020-08" db="EMBL/GenBank/DDBJ databases">
        <title>Genomic Encyclopedia of Type Strains, Phase IV (KMG-IV): sequencing the most valuable type-strain genomes for metagenomic binning, comparative biology and taxonomic classification.</title>
        <authorList>
            <person name="Goeker M."/>
        </authorList>
    </citation>
    <scope>NUCLEOTIDE SEQUENCE [LARGE SCALE GENOMIC DNA]</scope>
    <source>
        <strain evidence="2 3">DSM 103733</strain>
    </source>
</reference>
<evidence type="ECO:0000259" key="1">
    <source>
        <dbReference type="Pfam" id="PF18914"/>
    </source>
</evidence>
<gene>
    <name evidence="2" type="ORF">HNQ77_002584</name>
</gene>
<dbReference type="EMBL" id="JACHEK010000005">
    <property type="protein sequence ID" value="MBB6144628.1"/>
    <property type="molecule type" value="Genomic_DNA"/>
</dbReference>
<proteinExistence type="predicted"/>
<sequence length="485" mass="54003">MLFYRWLMIVHVRPASILLGILIIGFSPNVYASKLPTTFDGYVTNIASAHEFDVGARHVVWDAKTQHEVTYVNHDPGGFLSTSIGPIDTDLHVGSHVHVEGTVDKRTGGFTATLIHSFPESVDSNKRKLEGAGLIEETPQLHQDGQSWSGTVWIDGYPLQLTPQTKLASEDGSPFSPDHIGTNVWVEYQATRRPDNSLSATSLTLSPLKIEDKEKKFREKSEPEIEKPDYEHHVPGNLKWHWNWALEIVPDENIQNYVSGVGSRLVPQYQKDLPSADPSKIDFRFYVVHRPAKWKEALWTQAMSDATASPGGVVIVPDNVLAALDNEAQLAALLSNCIAVTLERQAYTHRTRMHVQRDLNWIGLATIGGDLGAPLLIGNSIAYNNLMLQINEQAGRIGLRYMLQNGYDLREAPFAWTIAANKRAENPDEPNIPAPQLAQSLMSDLLLGYKTTDYGALTTNREPYQQMLAQLHAAFPDLPKPKNHS</sequence>
<dbReference type="AlphaFoldDB" id="A0A841K1V0"/>
<organism evidence="2 3">
    <name type="scientific">Silvibacterium bohemicum</name>
    <dbReference type="NCBI Taxonomy" id="1577686"/>
    <lineage>
        <taxon>Bacteria</taxon>
        <taxon>Pseudomonadati</taxon>
        <taxon>Acidobacteriota</taxon>
        <taxon>Terriglobia</taxon>
        <taxon>Terriglobales</taxon>
        <taxon>Acidobacteriaceae</taxon>
        <taxon>Silvibacterium</taxon>
    </lineage>
</organism>
<protein>
    <recommendedName>
        <fullName evidence="1">DUF5666 domain-containing protein</fullName>
    </recommendedName>
</protein>
<comment type="caution">
    <text evidence="2">The sequence shown here is derived from an EMBL/GenBank/DDBJ whole genome shotgun (WGS) entry which is preliminary data.</text>
</comment>
<dbReference type="RefSeq" id="WP_050059777.1">
    <property type="nucleotide sequence ID" value="NZ_JACHEK010000005.1"/>
</dbReference>